<dbReference type="VEuPathDB" id="FungiDB:An08g11500"/>
<dbReference type="OrthoDB" id="3552888at2759"/>
<reference evidence="2" key="3">
    <citation type="submission" date="2022-07" db="EMBL/GenBank/DDBJ databases">
        <title>Taxonomy of Aspergillus series Nigri: significant species reduction supported by multi-species coalescent approaches.</title>
        <authorList>
            <person name="Bian C."/>
            <person name="Kusuya Y."/>
            <person name="Sklenar F."/>
            <person name="D'hooge E."/>
            <person name="Yaguchi T."/>
            <person name="Takahashi H."/>
            <person name="Hubka V."/>
        </authorList>
    </citation>
    <scope>NUCLEOTIDE SEQUENCE</scope>
    <source>
        <strain evidence="2">IFM 63604</strain>
    </source>
</reference>
<dbReference type="EMBL" id="NKJJ02000008">
    <property type="protein sequence ID" value="TPR10105.1"/>
    <property type="molecule type" value="Genomic_DNA"/>
</dbReference>
<dbReference type="eggNOG" id="ENOG502RPSW">
    <property type="taxonomic scope" value="Eukaryota"/>
</dbReference>
<feature type="signal peptide" evidence="1">
    <location>
        <begin position="1"/>
        <end position="21"/>
    </location>
</feature>
<dbReference type="Proteomes" id="UP000197666">
    <property type="component" value="Unassembled WGS sequence"/>
</dbReference>
<sequence>MEPFLLKIAYLFLVASHVAGAIDYHVYKDTDGDEVLDVPVYPANTASRPAQKRSTTDSPMCSFNYGLAHVQETPVNIQHLKDVENVTCAVPVDSCARVSNSNLSSIFVCNYGSTSIRTKCGNLVEPAEKVFSACKLCDYYNYGYVEQTIIDGTATSTYTLALGGEFPNSA</sequence>
<gene>
    <name evidence="2" type="ORF">AnigIFM63604_005770</name>
    <name evidence="3" type="ORF">CAN33_0054805</name>
</gene>
<organism evidence="2 5">
    <name type="scientific">Aspergillus niger</name>
    <dbReference type="NCBI Taxonomy" id="5061"/>
    <lineage>
        <taxon>Eukaryota</taxon>
        <taxon>Fungi</taxon>
        <taxon>Dikarya</taxon>
        <taxon>Ascomycota</taxon>
        <taxon>Pezizomycotina</taxon>
        <taxon>Eurotiomycetes</taxon>
        <taxon>Eurotiomycetidae</taxon>
        <taxon>Eurotiales</taxon>
        <taxon>Aspergillaceae</taxon>
        <taxon>Aspergillus</taxon>
        <taxon>Aspergillus subgen. Circumdati</taxon>
    </lineage>
</organism>
<proteinExistence type="predicted"/>
<reference evidence="4" key="1">
    <citation type="submission" date="2018-10" db="EMBL/GenBank/DDBJ databases">
        <title>FDA dAtabase for Regulatory Grade micrObial Sequences (FDA-ARGOS): Supporting development and validation of Infectious Disease Dx tests.</title>
        <authorList>
            <person name="Kerrigan L."/>
            <person name="Tallon L."/>
            <person name="Sadzewicz L."/>
            <person name="Sengamalay N."/>
            <person name="Ott S."/>
            <person name="Godinez A."/>
            <person name="Nagaraj S."/>
            <person name="Vavikolanu K."/>
            <person name="Nadendla S."/>
            <person name="George J."/>
            <person name="Sichtig H."/>
        </authorList>
    </citation>
    <scope>NUCLEOTIDE SEQUENCE [LARGE SCALE GENOMIC DNA]</scope>
    <source>
        <strain evidence="4">FDAARGOS_311</strain>
    </source>
</reference>
<evidence type="ECO:0000313" key="5">
    <source>
        <dbReference type="Proteomes" id="UP001144191"/>
    </source>
</evidence>
<keyword evidence="1" id="KW-0732">Signal</keyword>
<protein>
    <submittedName>
        <fullName evidence="2">Uncharacterized protein</fullName>
    </submittedName>
</protein>
<evidence type="ECO:0000256" key="1">
    <source>
        <dbReference type="SAM" id="SignalP"/>
    </source>
</evidence>
<evidence type="ECO:0000313" key="4">
    <source>
        <dbReference type="Proteomes" id="UP000197666"/>
    </source>
</evidence>
<dbReference type="VEuPathDB" id="FungiDB:M747DRAFT_250233"/>
<evidence type="ECO:0000313" key="2">
    <source>
        <dbReference type="EMBL" id="GLA56216.1"/>
    </source>
</evidence>
<dbReference type="AlphaFoldDB" id="A0A254U4V2"/>
<feature type="chain" id="PRO_5015076276" evidence="1">
    <location>
        <begin position="22"/>
        <end position="170"/>
    </location>
</feature>
<dbReference type="Proteomes" id="UP001144191">
    <property type="component" value="Unassembled WGS sequence"/>
</dbReference>
<reference evidence="3" key="2">
    <citation type="submission" date="2019-02" db="EMBL/GenBank/DDBJ databases">
        <title>FDA dAtabase for Regulatory Grade micrObial Sequences (FDA-ARGOS): Supporting development and validation of Infectious Disease Dx tests.</title>
        <authorList>
            <person name="Kerrigan L."/>
            <person name="Tallon L.J."/>
            <person name="Sadzewicz L."/>
            <person name="Sengamalay N."/>
            <person name="Ott S."/>
            <person name="Godinez A."/>
            <person name="Nagaraj S."/>
            <person name="Vavikolanu K."/>
            <person name="Vyas G."/>
            <person name="Nadendla S."/>
            <person name="Aluvathingal J."/>
            <person name="Sichtig H."/>
        </authorList>
    </citation>
    <scope>NUCLEOTIDE SEQUENCE</scope>
    <source>
        <strain evidence="3">FDAARGOS_311</strain>
    </source>
</reference>
<name>A0A254U4V2_ASPNG</name>
<dbReference type="EMBL" id="BRPB01000321">
    <property type="protein sequence ID" value="GLA56216.1"/>
    <property type="molecule type" value="Genomic_DNA"/>
</dbReference>
<comment type="caution">
    <text evidence="2">The sequence shown here is derived from an EMBL/GenBank/DDBJ whole genome shotgun (WGS) entry which is preliminary data.</text>
</comment>
<dbReference type="VEuPathDB" id="FungiDB:ASPNIDRAFT2_1152905"/>
<dbReference type="VEuPathDB" id="FungiDB:ATCC64974_71350"/>
<accession>A0A254U4V2</accession>
<evidence type="ECO:0000313" key="3">
    <source>
        <dbReference type="EMBL" id="TPR10105.1"/>
    </source>
</evidence>